<name>A0AAI9T6V8_PENTH</name>
<dbReference type="AlphaFoldDB" id="A0AAI9T6V8"/>
<organism evidence="1 2">
    <name type="scientific">Penicillium thymicola</name>
    <dbReference type="NCBI Taxonomy" id="293382"/>
    <lineage>
        <taxon>Eukaryota</taxon>
        <taxon>Fungi</taxon>
        <taxon>Dikarya</taxon>
        <taxon>Ascomycota</taxon>
        <taxon>Pezizomycotina</taxon>
        <taxon>Eurotiomycetes</taxon>
        <taxon>Eurotiomycetidae</taxon>
        <taxon>Eurotiales</taxon>
        <taxon>Aspergillaceae</taxon>
        <taxon>Penicillium</taxon>
    </lineage>
</organism>
<reference evidence="1" key="2">
    <citation type="journal article" date="2016" name="Fungal Biol.">
        <title>Ochratoxin A production by Penicillium thymicola.</title>
        <authorList>
            <person name="Nguyen H.D.T."/>
            <person name="McMullin D.R."/>
            <person name="Ponomareva E."/>
            <person name="Riley R."/>
            <person name="Pomraning K.R."/>
            <person name="Baker S.E."/>
            <person name="Seifert K.A."/>
        </authorList>
    </citation>
    <scope>NUCLEOTIDE SEQUENCE</scope>
    <source>
        <strain evidence="1">DAOM 180753</strain>
    </source>
</reference>
<evidence type="ECO:0000313" key="2">
    <source>
        <dbReference type="Proteomes" id="UP001227192"/>
    </source>
</evidence>
<dbReference type="EMBL" id="LACB01000813">
    <property type="protein sequence ID" value="KAJ9481340.1"/>
    <property type="molecule type" value="Genomic_DNA"/>
</dbReference>
<gene>
    <name evidence="1" type="ORF">VN97_g12141</name>
</gene>
<protein>
    <submittedName>
        <fullName evidence="1">Uncharacterized protein</fullName>
    </submittedName>
</protein>
<sequence>MSQDVEIFAKDILLENEASASRKPAAIVHLIRLYALNAWFDRLQTLKDQLGDLSLQSLSHRDTQHNEEPEDLDEGNHAVDGPINEDGMKSAILRYTSSLDVECQRLKLDLRAAKIESSTNGFDCTKKKKTYNSEDSLVVTHPTTNSPACGLSTAERTGSPIFHTLWSYVLV</sequence>
<comment type="caution">
    <text evidence="1">The sequence shown here is derived from an EMBL/GenBank/DDBJ whole genome shotgun (WGS) entry which is preliminary data.</text>
</comment>
<reference evidence="1" key="1">
    <citation type="submission" date="2015-06" db="EMBL/GenBank/DDBJ databases">
        <authorList>
            <person name="Nguyen H."/>
        </authorList>
    </citation>
    <scope>NUCLEOTIDE SEQUENCE</scope>
    <source>
        <strain evidence="1">DAOM 180753</strain>
    </source>
</reference>
<proteinExistence type="predicted"/>
<dbReference type="Proteomes" id="UP001227192">
    <property type="component" value="Unassembled WGS sequence"/>
</dbReference>
<keyword evidence="2" id="KW-1185">Reference proteome</keyword>
<evidence type="ECO:0000313" key="1">
    <source>
        <dbReference type="EMBL" id="KAJ9481340.1"/>
    </source>
</evidence>
<accession>A0AAI9T6V8</accession>